<feature type="region of interest" description="Disordered" evidence="6">
    <location>
        <begin position="353"/>
        <end position="433"/>
    </location>
</feature>
<dbReference type="Gene3D" id="1.20.1270.220">
    <property type="match status" value="1"/>
</dbReference>
<keyword evidence="10" id="KW-1185">Reference proteome</keyword>
<dbReference type="SMART" id="SM00297">
    <property type="entry name" value="BROMO"/>
    <property type="match status" value="1"/>
</dbReference>
<dbReference type="FunCoup" id="A0A2G5E819">
    <property type="interactions" value="1865"/>
</dbReference>
<keyword evidence="2 4" id="KW-0103">Bromodomain</keyword>
<dbReference type="InterPro" id="IPR027353">
    <property type="entry name" value="NET_dom"/>
</dbReference>
<evidence type="ECO:0000313" key="9">
    <source>
        <dbReference type="EMBL" id="PIA51890.1"/>
    </source>
</evidence>
<feature type="coiled-coil region" evidence="5">
    <location>
        <begin position="99"/>
        <end position="126"/>
    </location>
</feature>
<feature type="region of interest" description="Disordered" evidence="6">
    <location>
        <begin position="128"/>
        <end position="153"/>
    </location>
</feature>
<name>A0A2G5E819_AQUCA</name>
<dbReference type="PANTHER" id="PTHR45926">
    <property type="entry name" value="OSJNBA0053K19.4 PROTEIN"/>
    <property type="match status" value="1"/>
</dbReference>
<dbReference type="AlphaFoldDB" id="A0A2G5E819"/>
<feature type="region of interest" description="Disordered" evidence="6">
    <location>
        <begin position="633"/>
        <end position="662"/>
    </location>
</feature>
<keyword evidence="1" id="KW-0805">Transcription regulation</keyword>
<evidence type="ECO:0000256" key="1">
    <source>
        <dbReference type="ARBA" id="ARBA00023015"/>
    </source>
</evidence>
<evidence type="ECO:0000313" key="10">
    <source>
        <dbReference type="Proteomes" id="UP000230069"/>
    </source>
</evidence>
<keyword evidence="5" id="KW-0175">Coiled coil</keyword>
<feature type="compositionally biased region" description="Low complexity" evidence="6">
    <location>
        <begin position="579"/>
        <end position="595"/>
    </location>
</feature>
<evidence type="ECO:0000256" key="6">
    <source>
        <dbReference type="SAM" id="MobiDB-lite"/>
    </source>
</evidence>
<evidence type="ECO:0000259" key="7">
    <source>
        <dbReference type="PROSITE" id="PS50014"/>
    </source>
</evidence>
<dbReference type="Proteomes" id="UP000230069">
    <property type="component" value="Unassembled WGS sequence"/>
</dbReference>
<feature type="compositionally biased region" description="Polar residues" evidence="6">
    <location>
        <begin position="364"/>
        <end position="375"/>
    </location>
</feature>
<dbReference type="InterPro" id="IPR001487">
    <property type="entry name" value="Bromodomain"/>
</dbReference>
<reference evidence="9 10" key="1">
    <citation type="submission" date="2017-09" db="EMBL/GenBank/DDBJ databases">
        <title>WGS assembly of Aquilegia coerulea Goldsmith.</title>
        <authorList>
            <person name="Hodges S."/>
            <person name="Kramer E."/>
            <person name="Nordborg M."/>
            <person name="Tomkins J."/>
            <person name="Borevitz J."/>
            <person name="Derieg N."/>
            <person name="Yan J."/>
            <person name="Mihaltcheva S."/>
            <person name="Hayes R.D."/>
            <person name="Rokhsar D."/>
        </authorList>
    </citation>
    <scope>NUCLEOTIDE SEQUENCE [LARGE SCALE GENOMIC DNA]</scope>
    <source>
        <strain evidence="10">cv. Goldsmith</strain>
    </source>
</reference>
<evidence type="ECO:0000256" key="5">
    <source>
        <dbReference type="SAM" id="Coils"/>
    </source>
</evidence>
<feature type="region of interest" description="Disordered" evidence="6">
    <location>
        <begin position="577"/>
        <end position="596"/>
    </location>
</feature>
<dbReference type="EMBL" id="KZ305027">
    <property type="protein sequence ID" value="PIA51890.1"/>
    <property type="molecule type" value="Genomic_DNA"/>
</dbReference>
<gene>
    <name evidence="9" type="ORF">AQUCO_01000040v1</name>
</gene>
<feature type="compositionally biased region" description="Basic and acidic residues" evidence="6">
    <location>
        <begin position="353"/>
        <end position="363"/>
    </location>
</feature>
<sequence length="662" mass="74410">MASALLASRTEPVWGERKIYGRKNPTPNHPNSKVSNFNPNPNSNQIINHQQNQHHNHHGRQQIVELESVSPGVSDDSSSAFNLNQKESISNGFVTINLALHTKRELKDLKKRLVAELEEVQKLRNRIESGEFGGYRDQSQQQPPTTTTTTQQLQSSVKQMPKGNQHWKHKLANKKAFGGKKRLLPLDSAGPRDAKRLALEAPGGDLVSGMMEQCGQILEKLNAHKYSWVFKVPVDAVGMGLHDYHQIIKHPMDLGTVKSKLDQHMYATPMDFAADVRLTFNNALTYNPKGHDVYMMAKTMFSRFERLFGPAYKKFQSEHHRIVAVSTQEMKWGKGPDRNQAVVRTTEEMKWGRESVSYEERRPIQNQNRSSSMRTPTPEPVRRPDPRPASPVPVSKPFPPSVPAQLQPPASLKPSVDRSANGRLPKPKARDTNKREMLYEEKQRLRMHLQNIPPEKMEQMLLLMRKRNAPLVQNGDEIELDIEILDTETLWELDRFVCNYRKMMSKLQRQRDFGIGNQNQASSEGNKQSPVSEMTEALPSEKTKKVEQVCVEEDIDIGEEIPTNNFPPVEIEKDVGYASRSSSSGSSSSDSSSSSGMGFGFLRPFWLILLEAIAVFDCNIYLVNFPMGVAIAGSDSGSSSESDSDADDAQSPCLESKASPKS</sequence>
<accession>A0A2G5E819</accession>
<feature type="domain" description="Bromo" evidence="7">
    <location>
        <begin position="222"/>
        <end position="294"/>
    </location>
</feature>
<dbReference type="Pfam" id="PF17035">
    <property type="entry name" value="BET"/>
    <property type="match status" value="1"/>
</dbReference>
<dbReference type="PROSITE" id="PS50014">
    <property type="entry name" value="BROMODOMAIN_2"/>
    <property type="match status" value="1"/>
</dbReference>
<feature type="compositionally biased region" description="Pro residues" evidence="6">
    <location>
        <begin position="387"/>
        <end position="402"/>
    </location>
</feature>
<dbReference type="Gene3D" id="1.20.920.10">
    <property type="entry name" value="Bromodomain-like"/>
    <property type="match status" value="1"/>
</dbReference>
<evidence type="ECO:0000256" key="4">
    <source>
        <dbReference type="PROSITE-ProRule" id="PRU00035"/>
    </source>
</evidence>
<protein>
    <recommendedName>
        <fullName evidence="11">Bromo domain-containing protein</fullName>
    </recommendedName>
</protein>
<dbReference type="InParanoid" id="A0A2G5E819"/>
<dbReference type="InterPro" id="IPR038336">
    <property type="entry name" value="NET_sf"/>
</dbReference>
<evidence type="ECO:0000256" key="3">
    <source>
        <dbReference type="ARBA" id="ARBA00023163"/>
    </source>
</evidence>
<evidence type="ECO:0000259" key="8">
    <source>
        <dbReference type="PROSITE" id="PS51525"/>
    </source>
</evidence>
<dbReference type="OrthoDB" id="21449at2759"/>
<feature type="compositionally biased region" description="Low complexity" evidence="6">
    <location>
        <begin position="138"/>
        <end position="153"/>
    </location>
</feature>
<keyword evidence="3" id="KW-0804">Transcription</keyword>
<feature type="compositionally biased region" description="Polar residues" evidence="6">
    <location>
        <begin position="516"/>
        <end position="532"/>
    </location>
</feature>
<dbReference type="PROSITE" id="PS51525">
    <property type="entry name" value="NET"/>
    <property type="match status" value="1"/>
</dbReference>
<dbReference type="Pfam" id="PF00439">
    <property type="entry name" value="Bromodomain"/>
    <property type="match status" value="1"/>
</dbReference>
<evidence type="ECO:0000256" key="2">
    <source>
        <dbReference type="ARBA" id="ARBA00023117"/>
    </source>
</evidence>
<dbReference type="InterPro" id="IPR036427">
    <property type="entry name" value="Bromodomain-like_sf"/>
</dbReference>
<dbReference type="SUPFAM" id="SSF47370">
    <property type="entry name" value="Bromodomain"/>
    <property type="match status" value="1"/>
</dbReference>
<dbReference type="STRING" id="218851.A0A2G5E819"/>
<feature type="region of interest" description="Disordered" evidence="6">
    <location>
        <begin position="515"/>
        <end position="545"/>
    </location>
</feature>
<organism evidence="9 10">
    <name type="scientific">Aquilegia coerulea</name>
    <name type="common">Rocky mountain columbine</name>
    <dbReference type="NCBI Taxonomy" id="218851"/>
    <lineage>
        <taxon>Eukaryota</taxon>
        <taxon>Viridiplantae</taxon>
        <taxon>Streptophyta</taxon>
        <taxon>Embryophyta</taxon>
        <taxon>Tracheophyta</taxon>
        <taxon>Spermatophyta</taxon>
        <taxon>Magnoliopsida</taxon>
        <taxon>Ranunculales</taxon>
        <taxon>Ranunculaceae</taxon>
        <taxon>Thalictroideae</taxon>
        <taxon>Aquilegia</taxon>
    </lineage>
</organism>
<evidence type="ECO:0008006" key="11">
    <source>
        <dbReference type="Google" id="ProtNLM"/>
    </source>
</evidence>
<feature type="domain" description="NET" evidence="8">
    <location>
        <begin position="427"/>
        <end position="508"/>
    </location>
</feature>
<proteinExistence type="predicted"/>
<dbReference type="PRINTS" id="PR00503">
    <property type="entry name" value="BROMODOMAIN"/>
</dbReference>